<proteinExistence type="predicted"/>
<dbReference type="NCBIfam" id="TIGR02315">
    <property type="entry name" value="ABC_phnC"/>
    <property type="match status" value="1"/>
</dbReference>
<dbReference type="PANTHER" id="PTHR43166:SF6">
    <property type="entry name" value="PHOSPHONATES IMPORT ATP-BINDING PROTEIN PHNC"/>
    <property type="match status" value="1"/>
</dbReference>
<organism evidence="8 9">
    <name type="scientific">Rubneribacter badeniensis</name>
    <dbReference type="NCBI Taxonomy" id="2070688"/>
    <lineage>
        <taxon>Bacteria</taxon>
        <taxon>Bacillati</taxon>
        <taxon>Actinomycetota</taxon>
        <taxon>Coriobacteriia</taxon>
        <taxon>Eggerthellales</taxon>
        <taxon>Eggerthellaceae</taxon>
        <taxon>Rubneribacter</taxon>
    </lineage>
</organism>
<keyword evidence="5" id="KW-1278">Translocase</keyword>
<evidence type="ECO:0000256" key="6">
    <source>
        <dbReference type="ARBA" id="ARBA00023136"/>
    </source>
</evidence>
<evidence type="ECO:0000259" key="7">
    <source>
        <dbReference type="PROSITE" id="PS50893"/>
    </source>
</evidence>
<keyword evidence="1" id="KW-0813">Transport</keyword>
<dbReference type="InterPro" id="IPR003439">
    <property type="entry name" value="ABC_transporter-like_ATP-bd"/>
</dbReference>
<evidence type="ECO:0000256" key="5">
    <source>
        <dbReference type="ARBA" id="ARBA00022967"/>
    </source>
</evidence>
<evidence type="ECO:0000256" key="2">
    <source>
        <dbReference type="ARBA" id="ARBA00022475"/>
    </source>
</evidence>
<evidence type="ECO:0000256" key="4">
    <source>
        <dbReference type="ARBA" id="ARBA00022840"/>
    </source>
</evidence>
<dbReference type="GO" id="GO:0016887">
    <property type="term" value="F:ATP hydrolysis activity"/>
    <property type="evidence" value="ECO:0007669"/>
    <property type="project" value="InterPro"/>
</dbReference>
<dbReference type="InterPro" id="IPR050086">
    <property type="entry name" value="MetN_ABC_transporter-like"/>
</dbReference>
<dbReference type="SMART" id="SM00382">
    <property type="entry name" value="AAA"/>
    <property type="match status" value="1"/>
</dbReference>
<dbReference type="Gene3D" id="3.40.50.300">
    <property type="entry name" value="P-loop containing nucleotide triphosphate hydrolases"/>
    <property type="match status" value="1"/>
</dbReference>
<dbReference type="GO" id="GO:0005524">
    <property type="term" value="F:ATP binding"/>
    <property type="evidence" value="ECO:0007669"/>
    <property type="project" value="UniProtKB-KW"/>
</dbReference>
<keyword evidence="4 8" id="KW-0067">ATP-binding</keyword>
<sequence length="363" mass="36838">MNRAGGDVLLELRGLAKSYDGRARALDGVNLEVRRGEFVSIIGSSGAGKSTLLRCVNRLIDPTEGSVTFDGDDVTRVRGRALRACRRRIAMVFQHYNLVHRATAIENVLQGRLGYKSTVAGMFGLFSEDEKRRAFAILGQVGLSDFAYVRTDQLSGGQKQRVGIARALVQDPLLMLADEPIASLDPKSSRTVMEHLRWAADELGVACLVNLHQVDFALEFSDRIVGLAGGKLVFDGAPDELNEAMIARIYGTDMEGVGVDGAGAGAGAAGVADAADSDAANGCIGPAAKADRVAGRTGGAGVPATGPVAAADDDALSVAASASDGSAAAAGLAPAADGPAAAAAAAAPAPAADGPTASGVVAA</sequence>
<reference evidence="8" key="1">
    <citation type="journal article" date="2021" name="PeerJ">
        <title>Extensive microbial diversity within the chicken gut microbiome revealed by metagenomics and culture.</title>
        <authorList>
            <person name="Gilroy R."/>
            <person name="Ravi A."/>
            <person name="Getino M."/>
            <person name="Pursley I."/>
            <person name="Horton D.L."/>
            <person name="Alikhan N.F."/>
            <person name="Baker D."/>
            <person name="Gharbi K."/>
            <person name="Hall N."/>
            <person name="Watson M."/>
            <person name="Adriaenssens E.M."/>
            <person name="Foster-Nyarko E."/>
            <person name="Jarju S."/>
            <person name="Secka A."/>
            <person name="Antonio M."/>
            <person name="Oren A."/>
            <person name="Chaudhuri R.R."/>
            <person name="La Ragione R."/>
            <person name="Hildebrand F."/>
            <person name="Pallen M.J."/>
        </authorList>
    </citation>
    <scope>NUCLEOTIDE SEQUENCE</scope>
    <source>
        <strain evidence="8">USAMLcec12-2067</strain>
    </source>
</reference>
<feature type="domain" description="ABC transporter" evidence="7">
    <location>
        <begin position="10"/>
        <end position="254"/>
    </location>
</feature>
<dbReference type="EMBL" id="DYZL01000182">
    <property type="protein sequence ID" value="HJH43825.1"/>
    <property type="molecule type" value="Genomic_DNA"/>
</dbReference>
<dbReference type="GO" id="GO:0016020">
    <property type="term" value="C:membrane"/>
    <property type="evidence" value="ECO:0007669"/>
    <property type="project" value="InterPro"/>
</dbReference>
<dbReference type="AlphaFoldDB" id="A0A9D2VL44"/>
<dbReference type="CDD" id="cd03256">
    <property type="entry name" value="ABC_PhnC_transporter"/>
    <property type="match status" value="1"/>
</dbReference>
<dbReference type="PROSITE" id="PS50893">
    <property type="entry name" value="ABC_TRANSPORTER_2"/>
    <property type="match status" value="1"/>
</dbReference>
<dbReference type="InterPro" id="IPR003593">
    <property type="entry name" value="AAA+_ATPase"/>
</dbReference>
<evidence type="ECO:0000256" key="3">
    <source>
        <dbReference type="ARBA" id="ARBA00022741"/>
    </source>
</evidence>
<keyword evidence="6" id="KW-0472">Membrane</keyword>
<dbReference type="SUPFAM" id="SSF52540">
    <property type="entry name" value="P-loop containing nucleoside triphosphate hydrolases"/>
    <property type="match status" value="1"/>
</dbReference>
<evidence type="ECO:0000313" key="9">
    <source>
        <dbReference type="Proteomes" id="UP000789325"/>
    </source>
</evidence>
<dbReference type="InterPro" id="IPR017871">
    <property type="entry name" value="ABC_transporter-like_CS"/>
</dbReference>
<comment type="caution">
    <text evidence="8">The sequence shown here is derived from an EMBL/GenBank/DDBJ whole genome shotgun (WGS) entry which is preliminary data.</text>
</comment>
<accession>A0A9D2VL44</accession>
<evidence type="ECO:0000256" key="1">
    <source>
        <dbReference type="ARBA" id="ARBA00022448"/>
    </source>
</evidence>
<gene>
    <name evidence="8" type="primary">phnC</name>
    <name evidence="8" type="ORF">K8V16_08500</name>
</gene>
<dbReference type="InterPro" id="IPR027417">
    <property type="entry name" value="P-loop_NTPase"/>
</dbReference>
<keyword evidence="2" id="KW-1003">Cell membrane</keyword>
<keyword evidence="3" id="KW-0547">Nucleotide-binding</keyword>
<name>A0A9D2VL44_9ACTN</name>
<dbReference type="Proteomes" id="UP000789325">
    <property type="component" value="Unassembled WGS sequence"/>
</dbReference>
<dbReference type="Pfam" id="PF00005">
    <property type="entry name" value="ABC_tran"/>
    <property type="match status" value="1"/>
</dbReference>
<dbReference type="PROSITE" id="PS00211">
    <property type="entry name" value="ABC_TRANSPORTER_1"/>
    <property type="match status" value="1"/>
</dbReference>
<dbReference type="PANTHER" id="PTHR43166">
    <property type="entry name" value="AMINO ACID IMPORT ATP-BINDING PROTEIN"/>
    <property type="match status" value="1"/>
</dbReference>
<evidence type="ECO:0000313" key="8">
    <source>
        <dbReference type="EMBL" id="HJH43825.1"/>
    </source>
</evidence>
<dbReference type="InterPro" id="IPR012693">
    <property type="entry name" value="ABC_transpr_PhnC"/>
</dbReference>
<protein>
    <submittedName>
        <fullName evidence="8">Phosphonate ABC transporter ATP-binding protein</fullName>
    </submittedName>
</protein>
<reference evidence="8" key="2">
    <citation type="submission" date="2021-09" db="EMBL/GenBank/DDBJ databases">
        <authorList>
            <person name="Gilroy R."/>
        </authorList>
    </citation>
    <scope>NUCLEOTIDE SEQUENCE</scope>
    <source>
        <strain evidence="8">USAMLcec12-2067</strain>
    </source>
</reference>
<dbReference type="GO" id="GO:0015416">
    <property type="term" value="F:ABC-type phosphonate transporter activity"/>
    <property type="evidence" value="ECO:0007669"/>
    <property type="project" value="InterPro"/>
</dbReference>